<gene>
    <name evidence="1" type="ORF">NDU88_007733</name>
</gene>
<comment type="caution">
    <text evidence="1">The sequence shown here is derived from an EMBL/GenBank/DDBJ whole genome shotgun (WGS) entry which is preliminary data.</text>
</comment>
<dbReference type="EMBL" id="JANPWB010000008">
    <property type="protein sequence ID" value="KAJ1167341.1"/>
    <property type="molecule type" value="Genomic_DNA"/>
</dbReference>
<name>A0AAV7STC8_PLEWA</name>
<accession>A0AAV7STC8</accession>
<proteinExistence type="predicted"/>
<dbReference type="Proteomes" id="UP001066276">
    <property type="component" value="Chromosome 4_2"/>
</dbReference>
<organism evidence="1 2">
    <name type="scientific">Pleurodeles waltl</name>
    <name type="common">Iberian ribbed newt</name>
    <dbReference type="NCBI Taxonomy" id="8319"/>
    <lineage>
        <taxon>Eukaryota</taxon>
        <taxon>Metazoa</taxon>
        <taxon>Chordata</taxon>
        <taxon>Craniata</taxon>
        <taxon>Vertebrata</taxon>
        <taxon>Euteleostomi</taxon>
        <taxon>Amphibia</taxon>
        <taxon>Batrachia</taxon>
        <taxon>Caudata</taxon>
        <taxon>Salamandroidea</taxon>
        <taxon>Salamandridae</taxon>
        <taxon>Pleurodelinae</taxon>
        <taxon>Pleurodeles</taxon>
    </lineage>
</organism>
<keyword evidence="2" id="KW-1185">Reference proteome</keyword>
<evidence type="ECO:0000313" key="2">
    <source>
        <dbReference type="Proteomes" id="UP001066276"/>
    </source>
</evidence>
<protein>
    <submittedName>
        <fullName evidence="1">Uncharacterized protein</fullName>
    </submittedName>
</protein>
<dbReference type="AlphaFoldDB" id="A0AAV7STC8"/>
<sequence>MRPVWSDDPSKPTGSLGPEKISFLLIVSSFNIAVTGGRGLTAGQDGRHYVRLCLARGRLSVLLPYLTVLAGASLARSFRRTPGLLLASRERRSGRSGRGEARAGLLTALSACAVCRAGGRGGPRRLPEVRYCVLGLLGGLIGPRPVTHLVFVAPLRRRHCWALRLIWGLAVWTGEGEARTETSWRGEAFSGSLGGSSLLSLAFGGEPPGIPRRAPGLLVEDTWQCPVDGGVGCGRGGPRRVKERRLSCLSIWAARACEDWLVLWGPAIC</sequence>
<evidence type="ECO:0000313" key="1">
    <source>
        <dbReference type="EMBL" id="KAJ1167341.1"/>
    </source>
</evidence>
<reference evidence="1" key="1">
    <citation type="journal article" date="2022" name="bioRxiv">
        <title>Sequencing and chromosome-scale assembly of the giantPleurodeles waltlgenome.</title>
        <authorList>
            <person name="Brown T."/>
            <person name="Elewa A."/>
            <person name="Iarovenko S."/>
            <person name="Subramanian E."/>
            <person name="Araus A.J."/>
            <person name="Petzold A."/>
            <person name="Susuki M."/>
            <person name="Suzuki K.-i.T."/>
            <person name="Hayashi T."/>
            <person name="Toyoda A."/>
            <person name="Oliveira C."/>
            <person name="Osipova E."/>
            <person name="Leigh N.D."/>
            <person name="Simon A."/>
            <person name="Yun M.H."/>
        </authorList>
    </citation>
    <scope>NUCLEOTIDE SEQUENCE</scope>
    <source>
        <strain evidence="1">20211129_DDA</strain>
        <tissue evidence="1">Liver</tissue>
    </source>
</reference>